<feature type="compositionally biased region" description="Polar residues" evidence="1">
    <location>
        <begin position="313"/>
        <end position="326"/>
    </location>
</feature>
<dbReference type="OrthoDB" id="3018573at2759"/>
<evidence type="ECO:0000256" key="1">
    <source>
        <dbReference type="SAM" id="MobiDB-lite"/>
    </source>
</evidence>
<dbReference type="AlphaFoldDB" id="A0A0C9WQB3"/>
<dbReference type="HOGENOM" id="CLU_041450_1_0_1"/>
<reference evidence="2 3" key="1">
    <citation type="submission" date="2014-04" db="EMBL/GenBank/DDBJ databases">
        <authorList>
            <consortium name="DOE Joint Genome Institute"/>
            <person name="Kuo A."/>
            <person name="Kohler A."/>
            <person name="Nagy L.G."/>
            <person name="Floudas D."/>
            <person name="Copeland A."/>
            <person name="Barry K.W."/>
            <person name="Cichocki N."/>
            <person name="Veneault-Fourrey C."/>
            <person name="LaButti K."/>
            <person name="Lindquist E.A."/>
            <person name="Lipzen A."/>
            <person name="Lundell T."/>
            <person name="Morin E."/>
            <person name="Murat C."/>
            <person name="Sun H."/>
            <person name="Tunlid A."/>
            <person name="Henrissat B."/>
            <person name="Grigoriev I.V."/>
            <person name="Hibbett D.S."/>
            <person name="Martin F."/>
            <person name="Nordberg H.P."/>
            <person name="Cantor M.N."/>
            <person name="Hua S.X."/>
        </authorList>
    </citation>
    <scope>NUCLEOTIDE SEQUENCE [LARGE SCALE GENOMIC DNA]</scope>
    <source>
        <strain evidence="2 3">LaAM-08-1</strain>
    </source>
</reference>
<dbReference type="EMBL" id="KN838626">
    <property type="protein sequence ID" value="KIK00410.1"/>
    <property type="molecule type" value="Genomic_DNA"/>
</dbReference>
<keyword evidence="3" id="KW-1185">Reference proteome</keyword>
<proteinExistence type="predicted"/>
<evidence type="ECO:0000313" key="2">
    <source>
        <dbReference type="EMBL" id="KIK00410.1"/>
    </source>
</evidence>
<name>A0A0C9WQB3_9AGAR</name>
<dbReference type="STRING" id="1095629.A0A0C9WQB3"/>
<sequence>TDNAQIRIPRTHTSPAIIQLLKNLSLPNILQRNKKIEAENDARSAKTLNNALDPTAHPQPGSEVASLITIDPEDFAQLRLPSFFASVRDFIYNSLARHLADEELKDKEDKKRKDDDILAEDARVSKRRCMDGSNHVERVVGEPIPIEFPQSLYDTEICVAVPLPFFLTRNLRSLVDEASTLPTVKSNPAPGETKGTYILNLEKLSVRFGKELTLTCSQWSEAAANMWSFQISRDKLGSEGEHATWFEKHFNFFNMLNKRDELYDAWKVMELEFRQDHRSRHLKFSATDYDKALGLTEESHKLRKEFQEFVNSSQTAVGRSGPSSRGSLAPFSQRVLP</sequence>
<accession>A0A0C9WQB3</accession>
<gene>
    <name evidence="2" type="ORF">K443DRAFT_29436</name>
</gene>
<feature type="region of interest" description="Disordered" evidence="1">
    <location>
        <begin position="313"/>
        <end position="337"/>
    </location>
</feature>
<feature type="non-terminal residue" evidence="2">
    <location>
        <position position="337"/>
    </location>
</feature>
<evidence type="ECO:0000313" key="3">
    <source>
        <dbReference type="Proteomes" id="UP000054477"/>
    </source>
</evidence>
<reference evidence="3" key="2">
    <citation type="submission" date="2015-01" db="EMBL/GenBank/DDBJ databases">
        <title>Evolutionary Origins and Diversification of the Mycorrhizal Mutualists.</title>
        <authorList>
            <consortium name="DOE Joint Genome Institute"/>
            <consortium name="Mycorrhizal Genomics Consortium"/>
            <person name="Kohler A."/>
            <person name="Kuo A."/>
            <person name="Nagy L.G."/>
            <person name="Floudas D."/>
            <person name="Copeland A."/>
            <person name="Barry K.W."/>
            <person name="Cichocki N."/>
            <person name="Veneault-Fourrey C."/>
            <person name="LaButti K."/>
            <person name="Lindquist E.A."/>
            <person name="Lipzen A."/>
            <person name="Lundell T."/>
            <person name="Morin E."/>
            <person name="Murat C."/>
            <person name="Riley R."/>
            <person name="Ohm R."/>
            <person name="Sun H."/>
            <person name="Tunlid A."/>
            <person name="Henrissat B."/>
            <person name="Grigoriev I.V."/>
            <person name="Hibbett D.S."/>
            <person name="Martin F."/>
        </authorList>
    </citation>
    <scope>NUCLEOTIDE SEQUENCE [LARGE SCALE GENOMIC DNA]</scope>
    <source>
        <strain evidence="3">LaAM-08-1</strain>
    </source>
</reference>
<dbReference type="Proteomes" id="UP000054477">
    <property type="component" value="Unassembled WGS sequence"/>
</dbReference>
<organism evidence="2 3">
    <name type="scientific">Laccaria amethystina LaAM-08-1</name>
    <dbReference type="NCBI Taxonomy" id="1095629"/>
    <lineage>
        <taxon>Eukaryota</taxon>
        <taxon>Fungi</taxon>
        <taxon>Dikarya</taxon>
        <taxon>Basidiomycota</taxon>
        <taxon>Agaricomycotina</taxon>
        <taxon>Agaricomycetes</taxon>
        <taxon>Agaricomycetidae</taxon>
        <taxon>Agaricales</taxon>
        <taxon>Agaricineae</taxon>
        <taxon>Hydnangiaceae</taxon>
        <taxon>Laccaria</taxon>
    </lineage>
</organism>
<feature type="non-terminal residue" evidence="2">
    <location>
        <position position="1"/>
    </location>
</feature>
<protein>
    <submittedName>
        <fullName evidence="2">Uncharacterized protein</fullName>
    </submittedName>
</protein>